<feature type="active site" evidence="1">
    <location>
        <position position="129"/>
    </location>
</feature>
<dbReference type="InterPro" id="IPR023346">
    <property type="entry name" value="Lysozyme-like_dom_sf"/>
</dbReference>
<dbReference type="OrthoDB" id="9772911at2"/>
<dbReference type="Pfam" id="PF13406">
    <property type="entry name" value="SLT_2"/>
    <property type="match status" value="1"/>
</dbReference>
<dbReference type="Gene3D" id="1.10.8.350">
    <property type="entry name" value="Bacterial muramidase"/>
    <property type="match status" value="1"/>
</dbReference>
<evidence type="ECO:0000256" key="2">
    <source>
        <dbReference type="SAM" id="SignalP"/>
    </source>
</evidence>
<dbReference type="Proteomes" id="UP000243661">
    <property type="component" value="Unassembled WGS sequence"/>
</dbReference>
<feature type="chain" id="PRO_5008692642" evidence="2">
    <location>
        <begin position="29"/>
        <end position="333"/>
    </location>
</feature>
<dbReference type="NCBIfam" id="TIGR02282">
    <property type="entry name" value="MltB"/>
    <property type="match status" value="1"/>
</dbReference>
<gene>
    <name evidence="4" type="ORF">GA0116959_102161</name>
</gene>
<dbReference type="EMBL" id="FMBK01000002">
    <property type="protein sequence ID" value="SCC71062.1"/>
    <property type="molecule type" value="Genomic_DNA"/>
</dbReference>
<dbReference type="AlphaFoldDB" id="A0A1C4GSB5"/>
<dbReference type="Gene3D" id="1.10.530.10">
    <property type="match status" value="1"/>
</dbReference>
<proteinExistence type="predicted"/>
<evidence type="ECO:0000313" key="5">
    <source>
        <dbReference type="Proteomes" id="UP000243661"/>
    </source>
</evidence>
<dbReference type="InterPro" id="IPR011757">
    <property type="entry name" value="Lytic_transglycosylase_MltB"/>
</dbReference>
<dbReference type="GO" id="GO:0008933">
    <property type="term" value="F:peptidoglycan lytic transglycosylase activity"/>
    <property type="evidence" value="ECO:0007669"/>
    <property type="project" value="TreeGrafter"/>
</dbReference>
<evidence type="ECO:0000256" key="1">
    <source>
        <dbReference type="PIRSR" id="PIRSR611757-1"/>
    </source>
</evidence>
<dbReference type="PANTHER" id="PTHR30163:SF9">
    <property type="entry name" value="MEMBRANE-BOUND LYTIC MUREIN TRANSGLYCOSYLASE B"/>
    <property type="match status" value="1"/>
</dbReference>
<dbReference type="InterPro" id="IPR031304">
    <property type="entry name" value="SLT_2"/>
</dbReference>
<dbReference type="GO" id="GO:0009253">
    <property type="term" value="P:peptidoglycan catabolic process"/>
    <property type="evidence" value="ECO:0007669"/>
    <property type="project" value="TreeGrafter"/>
</dbReference>
<name>A0A1C4GSB5_9GAMM</name>
<accession>A0A1C4GSB5</accession>
<organism evidence="4 5">
    <name type="scientific">Acinetobacter albensis</name>
    <dbReference type="NCBI Taxonomy" id="1673609"/>
    <lineage>
        <taxon>Bacteria</taxon>
        <taxon>Pseudomonadati</taxon>
        <taxon>Pseudomonadota</taxon>
        <taxon>Gammaproteobacteria</taxon>
        <taxon>Moraxellales</taxon>
        <taxon>Moraxellaceae</taxon>
        <taxon>Acinetobacter</taxon>
    </lineage>
</organism>
<dbReference type="PANTHER" id="PTHR30163">
    <property type="entry name" value="MEMBRANE-BOUND LYTIC MUREIN TRANSGLYCOSYLASE B"/>
    <property type="match status" value="1"/>
</dbReference>
<keyword evidence="2" id="KW-0732">Signal</keyword>
<dbReference type="SUPFAM" id="SSF53955">
    <property type="entry name" value="Lysozyme-like"/>
    <property type="match status" value="1"/>
</dbReference>
<dbReference type="CDD" id="cd13399">
    <property type="entry name" value="Slt35-like"/>
    <property type="match status" value="1"/>
</dbReference>
<dbReference type="RefSeq" id="WP_092717859.1">
    <property type="nucleotide sequence ID" value="NZ_FMBK01000002.1"/>
</dbReference>
<protein>
    <submittedName>
        <fullName evidence="4">Membrane-bound lytic murein transglycosylase B</fullName>
    </submittedName>
</protein>
<sequence length="333" mass="37591">MLNIHFYNKIKRFSLLCGAFSITSFCQANDFYNHPSYNSFKQKTMQTYGLTAQQVDWSMNGSKNLPNIINIMNRPGESKPWYEYKTNFMAEGTIQRGIRFKNQYADTLNRAEQQFGVPQSVILGILGVETGFGANKGNFITRDALATLGFGYERRAQYFQDELSALIAWSYKDDVPTQSVVGSYAGAIGYPQFMPSNIPKFGVDYDGNGHIDLRNSAVDAIGSIANYLAQHGWQRNQPIGFAARYTGNNPEAVIAKNLEQPTPYGILKNQNISPINPIVKIDDLDMVNIIQLQERYGAIYYITYPNFQVITTYNKSRMYATAVWQLGTEIASR</sequence>
<feature type="signal peptide" evidence="2">
    <location>
        <begin position="1"/>
        <end position="28"/>
    </location>
</feature>
<evidence type="ECO:0000259" key="3">
    <source>
        <dbReference type="Pfam" id="PF13406"/>
    </source>
</evidence>
<reference evidence="4 5" key="1">
    <citation type="submission" date="2016-08" db="EMBL/GenBank/DDBJ databases">
        <authorList>
            <person name="Seilhamer J.J."/>
        </authorList>
    </citation>
    <scope>NUCLEOTIDE SEQUENCE [LARGE SCALE GENOMIC DNA]</scope>
    <source>
        <strain evidence="4 5">ANC 4874</strain>
    </source>
</reference>
<dbReference type="InterPro" id="IPR043426">
    <property type="entry name" value="MltB-like"/>
</dbReference>
<evidence type="ECO:0000313" key="4">
    <source>
        <dbReference type="EMBL" id="SCC71062.1"/>
    </source>
</evidence>
<feature type="domain" description="Transglycosylase SLT" evidence="3">
    <location>
        <begin position="36"/>
        <end position="327"/>
    </location>
</feature>